<dbReference type="PANTHER" id="PTHR12110:SF41">
    <property type="entry name" value="INOSOSE DEHYDRATASE"/>
    <property type="match status" value="1"/>
</dbReference>
<name>A0ABW1EPT9_9BACT</name>
<dbReference type="GO" id="GO:0016853">
    <property type="term" value="F:isomerase activity"/>
    <property type="evidence" value="ECO:0007669"/>
    <property type="project" value="UniProtKB-KW"/>
</dbReference>
<comment type="caution">
    <text evidence="2">The sequence shown here is derived from an EMBL/GenBank/DDBJ whole genome shotgun (WGS) entry which is preliminary data.</text>
</comment>
<protein>
    <submittedName>
        <fullName evidence="2">Sugar phosphate isomerase/epimerase family protein</fullName>
    </submittedName>
</protein>
<dbReference type="PANTHER" id="PTHR12110">
    <property type="entry name" value="HYDROXYPYRUVATE ISOMERASE"/>
    <property type="match status" value="1"/>
</dbReference>
<evidence type="ECO:0000313" key="2">
    <source>
        <dbReference type="EMBL" id="MFC5865315.1"/>
    </source>
</evidence>
<dbReference type="InterPro" id="IPR050312">
    <property type="entry name" value="IolE/XylAMocC-like"/>
</dbReference>
<keyword evidence="2" id="KW-0413">Isomerase</keyword>
<gene>
    <name evidence="2" type="ORF">ACFPT7_23620</name>
</gene>
<keyword evidence="3" id="KW-1185">Reference proteome</keyword>
<feature type="domain" description="Xylose isomerase-like TIM barrel" evidence="1">
    <location>
        <begin position="93"/>
        <end position="320"/>
    </location>
</feature>
<reference evidence="3" key="1">
    <citation type="journal article" date="2019" name="Int. J. Syst. Evol. Microbiol.">
        <title>The Global Catalogue of Microorganisms (GCM) 10K type strain sequencing project: providing services to taxonomists for standard genome sequencing and annotation.</title>
        <authorList>
            <consortium name="The Broad Institute Genomics Platform"/>
            <consortium name="The Broad Institute Genome Sequencing Center for Infectious Disease"/>
            <person name="Wu L."/>
            <person name="Ma J."/>
        </authorList>
    </citation>
    <scope>NUCLEOTIDE SEQUENCE [LARGE SCALE GENOMIC DNA]</scope>
    <source>
        <strain evidence="3">JCM 4087</strain>
    </source>
</reference>
<evidence type="ECO:0000259" key="1">
    <source>
        <dbReference type="Pfam" id="PF01261"/>
    </source>
</evidence>
<sequence>MPQGLAVRDRRRQVFVAGAAETDGCYSSLDRFKRMTHTMNRRTFLMGSAAASTLLASTRHLSADPLGLPIGCQTYPVRKSISTDFAGTMKGLSAAGFTQIELCSPYGYDDFASLQKYTPQELRRMLNDWGLGCISAHWSPDELFKTPDKSIAYAKDFGMTQMGIAALGPFNPTTTQTVDDVKRYVDPFNVFAEKAHAAGIVALLHNEGFVSAHIDGKPVYDMMIAQLNPETTKLQFQVSSMQAGYNPVTYFHKYPGRFLSMHCQDWVKDPSTKSGFREVPLGKGVVDWKAVFKAAKVGGIKNYFVELEEDPALMPPSIPYLRSLHV</sequence>
<dbReference type="InterPro" id="IPR036237">
    <property type="entry name" value="Xyl_isomerase-like_sf"/>
</dbReference>
<dbReference type="EMBL" id="JBHSPH010000019">
    <property type="protein sequence ID" value="MFC5865315.1"/>
    <property type="molecule type" value="Genomic_DNA"/>
</dbReference>
<dbReference type="Pfam" id="PF01261">
    <property type="entry name" value="AP_endonuc_2"/>
    <property type="match status" value="1"/>
</dbReference>
<proteinExistence type="predicted"/>
<dbReference type="InterPro" id="IPR013022">
    <property type="entry name" value="Xyl_isomerase-like_TIM-brl"/>
</dbReference>
<accession>A0ABW1EPT9</accession>
<dbReference type="Proteomes" id="UP001596091">
    <property type="component" value="Unassembled WGS sequence"/>
</dbReference>
<dbReference type="RefSeq" id="WP_263342304.1">
    <property type="nucleotide sequence ID" value="NZ_JAGSYH010000011.1"/>
</dbReference>
<organism evidence="2 3">
    <name type="scientific">Acidicapsa dinghuensis</name>
    <dbReference type="NCBI Taxonomy" id="2218256"/>
    <lineage>
        <taxon>Bacteria</taxon>
        <taxon>Pseudomonadati</taxon>
        <taxon>Acidobacteriota</taxon>
        <taxon>Terriglobia</taxon>
        <taxon>Terriglobales</taxon>
        <taxon>Acidobacteriaceae</taxon>
        <taxon>Acidicapsa</taxon>
    </lineage>
</organism>
<dbReference type="Gene3D" id="3.20.20.150">
    <property type="entry name" value="Divalent-metal-dependent TIM barrel enzymes"/>
    <property type="match status" value="1"/>
</dbReference>
<dbReference type="SUPFAM" id="SSF51658">
    <property type="entry name" value="Xylose isomerase-like"/>
    <property type="match status" value="1"/>
</dbReference>
<evidence type="ECO:0000313" key="3">
    <source>
        <dbReference type="Proteomes" id="UP001596091"/>
    </source>
</evidence>